<accession>A0A1N6LY06</accession>
<name>A0A1N6LY06_BABMR</name>
<reference evidence="1 2" key="2">
    <citation type="journal article" date="2013" name="PLoS ONE">
        <title>Whole genome mapping and re-organization of the nuclear and mitochondrial genomes of Babesia microti isolates.</title>
        <authorList>
            <person name="Cornillot E."/>
            <person name="Dassouli A."/>
            <person name="Garg A."/>
            <person name="Pachikara N."/>
            <person name="Randazzo S."/>
            <person name="Depoix D."/>
            <person name="Carcy B."/>
            <person name="Delbecq S."/>
            <person name="Frutos R."/>
            <person name="Silva J.C."/>
            <person name="Sutton R."/>
            <person name="Krause P.J."/>
            <person name="Mamoun C.B."/>
        </authorList>
    </citation>
    <scope>NUCLEOTIDE SEQUENCE [LARGE SCALE GENOMIC DNA]</scope>
    <source>
        <strain evidence="1 2">RI</strain>
    </source>
</reference>
<dbReference type="Proteomes" id="UP000002899">
    <property type="component" value="Chromosome IV"/>
</dbReference>
<protein>
    <submittedName>
        <fullName evidence="1">Uncharacterized protein</fullName>
    </submittedName>
</protein>
<evidence type="ECO:0000313" key="2">
    <source>
        <dbReference type="Proteomes" id="UP000002899"/>
    </source>
</evidence>
<proteinExistence type="predicted"/>
<dbReference type="OrthoDB" id="24630at2759"/>
<dbReference type="RefSeq" id="XP_021337821.1">
    <property type="nucleotide sequence ID" value="XM_021482623.1"/>
</dbReference>
<evidence type="ECO:0000313" key="1">
    <source>
        <dbReference type="EMBL" id="SIO73758.1"/>
    </source>
</evidence>
<organism evidence="1 2">
    <name type="scientific">Babesia microti (strain RI)</name>
    <dbReference type="NCBI Taxonomy" id="1133968"/>
    <lineage>
        <taxon>Eukaryota</taxon>
        <taxon>Sar</taxon>
        <taxon>Alveolata</taxon>
        <taxon>Apicomplexa</taxon>
        <taxon>Aconoidasida</taxon>
        <taxon>Piroplasmida</taxon>
        <taxon>Babesiidae</taxon>
        <taxon>Babesia</taxon>
    </lineage>
</organism>
<keyword evidence="2" id="KW-1185">Reference proteome</keyword>
<sequence length="46" mass="5344">MTKEQAINQLILKSGYRGADDAIEDMEVQRYQSAKFKLSYEDFAKL</sequence>
<dbReference type="GeneID" id="33043780"/>
<reference evidence="1 2" key="3">
    <citation type="journal article" date="2016" name="Sci. Rep.">
        <title>Genome-wide diversity and gene expression profiling of Babesia microti isolates identify polymorphic genes that mediate host-pathogen interactions.</title>
        <authorList>
            <person name="Silva J.C."/>
            <person name="Cornillot E."/>
            <person name="McCracken C."/>
            <person name="Usmani-Brown S."/>
            <person name="Dwivedi A."/>
            <person name="Ifeonu O.O."/>
            <person name="Crabtree J."/>
            <person name="Gotia H.T."/>
            <person name="Virji A.Z."/>
            <person name="Reynes C."/>
            <person name="Colinge J."/>
            <person name="Kumar V."/>
            <person name="Lawres L."/>
            <person name="Pazzi J.E."/>
            <person name="Pablo J.V."/>
            <person name="Hung C."/>
            <person name="Brancato J."/>
            <person name="Kumari P."/>
            <person name="Orvis J."/>
            <person name="Tretina K."/>
            <person name="Chibucos M."/>
            <person name="Ott S."/>
            <person name="Sadzewicz L."/>
            <person name="Sengamalay N."/>
            <person name="Shetty A.C."/>
            <person name="Su Q."/>
            <person name="Tallon L."/>
            <person name="Fraser C.M."/>
            <person name="Frutos R."/>
            <person name="Molina D.M."/>
            <person name="Krause P.J."/>
            <person name="Ben Mamoun C."/>
        </authorList>
    </citation>
    <scope>NUCLEOTIDE SEQUENCE [LARGE SCALE GENOMIC DNA]</scope>
    <source>
        <strain evidence="1 2">RI</strain>
    </source>
</reference>
<dbReference type="InterPro" id="IPR036071">
    <property type="entry name" value="AMMECR1_dom_sf"/>
</dbReference>
<dbReference type="AlphaFoldDB" id="A0A1N6LY06"/>
<dbReference type="KEGG" id="bmic:BmR1_04g07666"/>
<reference evidence="1 2" key="1">
    <citation type="journal article" date="2012" name="Nucleic Acids Res.">
        <title>Sequencing of the smallest Apicomplexan genome from the human pathogen Babesia microti.</title>
        <authorList>
            <person name="Cornillot E."/>
            <person name="Hadj-Kaddour K."/>
            <person name="Dassouli A."/>
            <person name="Noel B."/>
            <person name="Ranwez V."/>
            <person name="Vacherie B."/>
            <person name="Augagneur Y."/>
            <person name="Bres V."/>
            <person name="Duclos A."/>
            <person name="Randazzo S."/>
            <person name="Carcy B."/>
            <person name="Debierre-Grockiego F."/>
            <person name="Delbecq S."/>
            <person name="Moubri-Menage K."/>
            <person name="Shams-Eldin H."/>
            <person name="Usmani-Brown S."/>
            <person name="Bringaud F."/>
            <person name="Wincker P."/>
            <person name="Vivares C.P."/>
            <person name="Schwarz R.T."/>
            <person name="Schetters T.P."/>
            <person name="Krause P.J."/>
            <person name="Gorenflot A."/>
            <person name="Berry V."/>
            <person name="Barbe V."/>
            <person name="Ben Mamoun C."/>
        </authorList>
    </citation>
    <scope>NUCLEOTIDE SEQUENCE [LARGE SCALE GENOMIC DNA]</scope>
    <source>
        <strain evidence="1 2">RI</strain>
    </source>
</reference>
<dbReference type="VEuPathDB" id="PiroplasmaDB:BmR1_04g07666"/>
<dbReference type="EMBL" id="LN871599">
    <property type="protein sequence ID" value="SIO73758.1"/>
    <property type="molecule type" value="Genomic_DNA"/>
</dbReference>
<dbReference type="SUPFAM" id="SSF143447">
    <property type="entry name" value="AMMECR1-like"/>
    <property type="match status" value="1"/>
</dbReference>